<accession>A0A3B4F2C1</accession>
<dbReference type="Pfam" id="PF15794">
    <property type="entry name" value="CCDC106"/>
    <property type="match status" value="1"/>
</dbReference>
<sequence>IIFISSRRRRRRRSTFILISNLRAHLYVTLEKNAWLQKRIEELEEERNFLRCQLDRFIVSMRSPEEDKYYTEDEYVEEEEEEEEEEEDVDSSVEKGIRKKGRGRVSGEPRMKMRRVFRITHGRERQRVKDPDGVLIRYKKILSTYQRVRSMSRAFQIHGVDRNTMASTSPIAELLLVAPEKVSEVGEFEASKEKLLDYARRCYKTMDDETHAKVQTMKKTHKLLPISYRFRN</sequence>
<name>A0A3B4F2C1_9CICH</name>
<organism evidence="2">
    <name type="scientific">Pundamilia nyererei</name>
    <dbReference type="NCBI Taxonomy" id="303518"/>
    <lineage>
        <taxon>Eukaryota</taxon>
        <taxon>Metazoa</taxon>
        <taxon>Chordata</taxon>
        <taxon>Craniata</taxon>
        <taxon>Vertebrata</taxon>
        <taxon>Euteleostomi</taxon>
        <taxon>Actinopterygii</taxon>
        <taxon>Neopterygii</taxon>
        <taxon>Teleostei</taxon>
        <taxon>Neoteleostei</taxon>
        <taxon>Acanthomorphata</taxon>
        <taxon>Ovalentaria</taxon>
        <taxon>Cichlomorphae</taxon>
        <taxon>Cichliformes</taxon>
        <taxon>Cichlidae</taxon>
        <taxon>African cichlids</taxon>
        <taxon>Pseudocrenilabrinae</taxon>
        <taxon>Haplochromini</taxon>
        <taxon>Pundamilia</taxon>
    </lineage>
</organism>
<dbReference type="PANTHER" id="PTHR16477:SF3">
    <property type="entry name" value="COILED-COIL DOMAIN CONTAINING 106B ISOFORM 1-RELATED"/>
    <property type="match status" value="1"/>
</dbReference>
<reference evidence="2" key="1">
    <citation type="submission" date="2023-09" db="UniProtKB">
        <authorList>
            <consortium name="Ensembl"/>
        </authorList>
    </citation>
    <scope>IDENTIFICATION</scope>
</reference>
<dbReference type="PANTHER" id="PTHR16477">
    <property type="entry name" value="COILED-COIL DOMAIN-CONTAINING PROTEIN 106"/>
    <property type="match status" value="1"/>
</dbReference>
<dbReference type="InterPro" id="IPR031591">
    <property type="entry name" value="CCDC106"/>
</dbReference>
<dbReference type="GO" id="GO:0005654">
    <property type="term" value="C:nucleoplasm"/>
    <property type="evidence" value="ECO:0007669"/>
    <property type="project" value="TreeGrafter"/>
</dbReference>
<evidence type="ECO:0000313" key="2">
    <source>
        <dbReference type="Ensembl" id="ENSPNYP00000004690.1"/>
    </source>
</evidence>
<feature type="region of interest" description="Disordered" evidence="1">
    <location>
        <begin position="68"/>
        <end position="105"/>
    </location>
</feature>
<dbReference type="AlphaFoldDB" id="A0A3B4F2C1"/>
<evidence type="ECO:0000256" key="1">
    <source>
        <dbReference type="SAM" id="MobiDB-lite"/>
    </source>
</evidence>
<dbReference type="GeneTree" id="ENSGT00390000013183"/>
<feature type="compositionally biased region" description="Acidic residues" evidence="1">
    <location>
        <begin position="72"/>
        <end position="91"/>
    </location>
</feature>
<proteinExistence type="predicted"/>
<dbReference type="Ensembl" id="ENSPNYT00000004809.1">
    <property type="protein sequence ID" value="ENSPNYP00000004690.1"/>
    <property type="gene ID" value="ENSPNYG00000003622.1"/>
</dbReference>
<protein>
    <submittedName>
        <fullName evidence="2">Coiled-coil domain-containing protein 106-like</fullName>
    </submittedName>
</protein>